<accession>A0A182JW13</accession>
<evidence type="ECO:0000259" key="7">
    <source>
        <dbReference type="PROSITE" id="PS50157"/>
    </source>
</evidence>
<sequence>MVGQIREVCRLCLSGSTLEDVVYSKNMIDLISNLLSITITNSDAYASKICHECIKTLSDFRDYPSVQDAATGTDDTIPKKRPCNGKNDSPSSHSPSRNDKNPSSISSTKRFQAIVISSTGKKRYIYDCSQTYRKQLIECDICHKCLPKTRLEGHRNVHLGLRPWNCERGCEQSFHCKQLLLHHYRNVHNGETHCCDVCGKVFRSKRSLGYHKKDSHGEKTHPCSFCDQLFVSNSRLNQHLKYHRGERKYPCERCEYSFYSSNDLKKHLVTHDNRRPGRLPTASGNRSG</sequence>
<dbReference type="SMART" id="SM00355">
    <property type="entry name" value="ZnF_C2H2"/>
    <property type="match status" value="5"/>
</dbReference>
<keyword evidence="4" id="KW-0862">Zinc</keyword>
<evidence type="ECO:0000313" key="8">
    <source>
        <dbReference type="EnsemblMetazoa" id="ACHR002695-PA"/>
    </source>
</evidence>
<feature type="compositionally biased region" description="Polar residues" evidence="6">
    <location>
        <begin position="86"/>
        <end position="107"/>
    </location>
</feature>
<dbReference type="FunFam" id="3.30.160.60:FF:000100">
    <property type="entry name" value="Zinc finger 45-like"/>
    <property type="match status" value="1"/>
</dbReference>
<keyword evidence="2" id="KW-0677">Repeat</keyword>
<evidence type="ECO:0000313" key="9">
    <source>
        <dbReference type="Proteomes" id="UP000075881"/>
    </source>
</evidence>
<protein>
    <recommendedName>
        <fullName evidence="7">C2H2-type domain-containing protein</fullName>
    </recommendedName>
</protein>
<dbReference type="Gene3D" id="3.40.1800.20">
    <property type="match status" value="1"/>
</dbReference>
<dbReference type="InterPro" id="IPR012934">
    <property type="entry name" value="Znf_AD"/>
</dbReference>
<keyword evidence="1" id="KW-0479">Metal-binding</keyword>
<dbReference type="PROSITE" id="PS50157">
    <property type="entry name" value="ZINC_FINGER_C2H2_2"/>
    <property type="match status" value="4"/>
</dbReference>
<dbReference type="Proteomes" id="UP000075881">
    <property type="component" value="Unassembled WGS sequence"/>
</dbReference>
<organism evidence="8 9">
    <name type="scientific">Anopheles christyi</name>
    <dbReference type="NCBI Taxonomy" id="43041"/>
    <lineage>
        <taxon>Eukaryota</taxon>
        <taxon>Metazoa</taxon>
        <taxon>Ecdysozoa</taxon>
        <taxon>Arthropoda</taxon>
        <taxon>Hexapoda</taxon>
        <taxon>Insecta</taxon>
        <taxon>Pterygota</taxon>
        <taxon>Neoptera</taxon>
        <taxon>Endopterygota</taxon>
        <taxon>Diptera</taxon>
        <taxon>Nematocera</taxon>
        <taxon>Culicoidea</taxon>
        <taxon>Culicidae</taxon>
        <taxon>Anophelinae</taxon>
        <taxon>Anopheles</taxon>
    </lineage>
</organism>
<reference evidence="9" key="1">
    <citation type="submission" date="2013-03" db="EMBL/GenBank/DDBJ databases">
        <title>The Genome Sequence of Anopheles christyi ACHKN1017.</title>
        <authorList>
            <consortium name="The Broad Institute Genomics Platform"/>
            <person name="Neafsey D.E."/>
            <person name="Besansky N."/>
            <person name="Walker B."/>
            <person name="Young S.K."/>
            <person name="Zeng Q."/>
            <person name="Gargeya S."/>
            <person name="Fitzgerald M."/>
            <person name="Haas B."/>
            <person name="Abouelleil A."/>
            <person name="Allen A.W."/>
            <person name="Alvarado L."/>
            <person name="Arachchi H.M."/>
            <person name="Berlin A.M."/>
            <person name="Chapman S.B."/>
            <person name="Gainer-Dewar J."/>
            <person name="Goldberg J."/>
            <person name="Griggs A."/>
            <person name="Gujja S."/>
            <person name="Hansen M."/>
            <person name="Howarth C."/>
            <person name="Imamovic A."/>
            <person name="Ireland A."/>
            <person name="Larimer J."/>
            <person name="McCowan C."/>
            <person name="Murphy C."/>
            <person name="Pearson M."/>
            <person name="Poon T.W."/>
            <person name="Priest M."/>
            <person name="Roberts A."/>
            <person name="Saif S."/>
            <person name="Shea T."/>
            <person name="Sisk P."/>
            <person name="Sykes S."/>
            <person name="Wortman J."/>
            <person name="Nusbaum C."/>
            <person name="Birren B."/>
        </authorList>
    </citation>
    <scope>NUCLEOTIDE SEQUENCE [LARGE SCALE GENOMIC DNA]</scope>
    <source>
        <strain evidence="9">ACHKN1017</strain>
    </source>
</reference>
<dbReference type="InterPro" id="IPR013087">
    <property type="entry name" value="Znf_C2H2_type"/>
</dbReference>
<dbReference type="GO" id="GO:0005634">
    <property type="term" value="C:nucleus"/>
    <property type="evidence" value="ECO:0007669"/>
    <property type="project" value="InterPro"/>
</dbReference>
<evidence type="ECO:0000256" key="6">
    <source>
        <dbReference type="SAM" id="MobiDB-lite"/>
    </source>
</evidence>
<feature type="domain" description="C2H2-type" evidence="7">
    <location>
        <begin position="249"/>
        <end position="276"/>
    </location>
</feature>
<dbReference type="SUPFAM" id="SSF57716">
    <property type="entry name" value="Glucocorticoid receptor-like (DNA-binding domain)"/>
    <property type="match status" value="1"/>
</dbReference>
<dbReference type="Gene3D" id="3.30.160.60">
    <property type="entry name" value="Classic Zinc Finger"/>
    <property type="match status" value="3"/>
</dbReference>
<dbReference type="AlphaFoldDB" id="A0A182JW13"/>
<feature type="domain" description="C2H2-type" evidence="7">
    <location>
        <begin position="164"/>
        <end position="193"/>
    </location>
</feature>
<evidence type="ECO:0000256" key="5">
    <source>
        <dbReference type="PROSITE-ProRule" id="PRU00042"/>
    </source>
</evidence>
<proteinExistence type="predicted"/>
<dbReference type="GO" id="GO:0008270">
    <property type="term" value="F:zinc ion binding"/>
    <property type="evidence" value="ECO:0007669"/>
    <property type="project" value="UniProtKB-KW"/>
</dbReference>
<dbReference type="PANTHER" id="PTHR24379:SF121">
    <property type="entry name" value="C2H2-TYPE DOMAIN-CONTAINING PROTEIN"/>
    <property type="match status" value="1"/>
</dbReference>
<evidence type="ECO:0000256" key="4">
    <source>
        <dbReference type="ARBA" id="ARBA00022833"/>
    </source>
</evidence>
<feature type="region of interest" description="Disordered" evidence="6">
    <location>
        <begin position="69"/>
        <end position="107"/>
    </location>
</feature>
<dbReference type="SUPFAM" id="SSF57667">
    <property type="entry name" value="beta-beta-alpha zinc fingers"/>
    <property type="match status" value="2"/>
</dbReference>
<dbReference type="PANTHER" id="PTHR24379">
    <property type="entry name" value="KRAB AND ZINC FINGER DOMAIN-CONTAINING"/>
    <property type="match status" value="1"/>
</dbReference>
<keyword evidence="3 5" id="KW-0863">Zinc-finger</keyword>
<dbReference type="Pfam" id="PF07776">
    <property type="entry name" value="zf-AD"/>
    <property type="match status" value="1"/>
</dbReference>
<dbReference type="PROSITE" id="PS00028">
    <property type="entry name" value="ZINC_FINGER_C2H2_1"/>
    <property type="match status" value="4"/>
</dbReference>
<dbReference type="InterPro" id="IPR036236">
    <property type="entry name" value="Znf_C2H2_sf"/>
</dbReference>
<name>A0A182JW13_9DIPT</name>
<evidence type="ECO:0000256" key="1">
    <source>
        <dbReference type="ARBA" id="ARBA00022723"/>
    </source>
</evidence>
<keyword evidence="9" id="KW-1185">Reference proteome</keyword>
<feature type="domain" description="C2H2-type" evidence="7">
    <location>
        <begin position="221"/>
        <end position="248"/>
    </location>
</feature>
<reference evidence="8" key="2">
    <citation type="submission" date="2020-05" db="UniProtKB">
        <authorList>
            <consortium name="EnsemblMetazoa"/>
        </authorList>
    </citation>
    <scope>IDENTIFICATION</scope>
    <source>
        <strain evidence="8">ACHKN1017</strain>
    </source>
</reference>
<dbReference type="EnsemblMetazoa" id="ACHR002695-RA">
    <property type="protein sequence ID" value="ACHR002695-PA"/>
    <property type="gene ID" value="ACHR002695"/>
</dbReference>
<dbReference type="STRING" id="43041.A0A182JW13"/>
<evidence type="ECO:0000256" key="2">
    <source>
        <dbReference type="ARBA" id="ARBA00022737"/>
    </source>
</evidence>
<evidence type="ECO:0000256" key="3">
    <source>
        <dbReference type="ARBA" id="ARBA00022771"/>
    </source>
</evidence>
<dbReference type="VEuPathDB" id="VectorBase:ACHR002695"/>
<feature type="domain" description="C2H2-type" evidence="7">
    <location>
        <begin position="193"/>
        <end position="220"/>
    </location>
</feature>